<comment type="caution">
    <text evidence="3">The sequence shown here is derived from an EMBL/GenBank/DDBJ whole genome shotgun (WGS) entry which is preliminary data.</text>
</comment>
<proteinExistence type="predicted"/>
<feature type="region of interest" description="Disordered" evidence="1">
    <location>
        <begin position="132"/>
        <end position="155"/>
    </location>
</feature>
<keyword evidence="2" id="KW-0812">Transmembrane</keyword>
<evidence type="ECO:0000313" key="4">
    <source>
        <dbReference type="Proteomes" id="UP001324427"/>
    </source>
</evidence>
<accession>A0AAV9JL39</accession>
<keyword evidence="4" id="KW-1185">Reference proteome</keyword>
<dbReference type="Proteomes" id="UP001324427">
    <property type="component" value="Unassembled WGS sequence"/>
</dbReference>
<evidence type="ECO:0000256" key="1">
    <source>
        <dbReference type="SAM" id="MobiDB-lite"/>
    </source>
</evidence>
<sequence>MDPQAHARAADMLSAASHTLAIVGSIFVFLLSGAPFAAMIWLTLIILDRMSGEPWAAAAPDGSTLVPVALVPHVFITGFAVMLSWDSTPMWLAVAATLFGELCFLIGVVFLVWLWQMGRKFGAEMRGVHGMRRRSGADGKGSGEEGIGLTEAVAE</sequence>
<dbReference type="EMBL" id="JAVFHQ010000017">
    <property type="protein sequence ID" value="KAK4545990.1"/>
    <property type="molecule type" value="Genomic_DNA"/>
</dbReference>
<feature type="transmembrane region" description="Helical" evidence="2">
    <location>
        <begin position="65"/>
        <end position="85"/>
    </location>
</feature>
<feature type="transmembrane region" description="Helical" evidence="2">
    <location>
        <begin position="91"/>
        <end position="115"/>
    </location>
</feature>
<feature type="transmembrane region" description="Helical" evidence="2">
    <location>
        <begin position="20"/>
        <end position="44"/>
    </location>
</feature>
<evidence type="ECO:0000313" key="3">
    <source>
        <dbReference type="EMBL" id="KAK4545990.1"/>
    </source>
</evidence>
<name>A0AAV9JL39_9PEZI</name>
<dbReference type="AlphaFoldDB" id="A0AAV9JL39"/>
<evidence type="ECO:0000256" key="2">
    <source>
        <dbReference type="SAM" id="Phobius"/>
    </source>
</evidence>
<organism evidence="3 4">
    <name type="scientific">Oleoguttula mirabilis</name>
    <dbReference type="NCBI Taxonomy" id="1507867"/>
    <lineage>
        <taxon>Eukaryota</taxon>
        <taxon>Fungi</taxon>
        <taxon>Dikarya</taxon>
        <taxon>Ascomycota</taxon>
        <taxon>Pezizomycotina</taxon>
        <taxon>Dothideomycetes</taxon>
        <taxon>Dothideomycetidae</taxon>
        <taxon>Mycosphaerellales</taxon>
        <taxon>Teratosphaeriaceae</taxon>
        <taxon>Oleoguttula</taxon>
    </lineage>
</organism>
<keyword evidence="2" id="KW-1133">Transmembrane helix</keyword>
<protein>
    <recommendedName>
        <fullName evidence="5">DUF4870 domain-containing protein</fullName>
    </recommendedName>
</protein>
<evidence type="ECO:0008006" key="5">
    <source>
        <dbReference type="Google" id="ProtNLM"/>
    </source>
</evidence>
<gene>
    <name evidence="3" type="ORF">LTR36_002554</name>
</gene>
<keyword evidence="2" id="KW-0472">Membrane</keyword>
<reference evidence="3 4" key="1">
    <citation type="submission" date="2021-11" db="EMBL/GenBank/DDBJ databases">
        <title>Black yeast isolated from Biological Soil Crust.</title>
        <authorList>
            <person name="Kurbessoian T."/>
        </authorList>
    </citation>
    <scope>NUCLEOTIDE SEQUENCE [LARGE SCALE GENOMIC DNA]</scope>
    <source>
        <strain evidence="3 4">CCFEE 5522</strain>
    </source>
</reference>